<dbReference type="Proteomes" id="UP000078200">
    <property type="component" value="Unassembled WGS sequence"/>
</dbReference>
<evidence type="ECO:0000313" key="3">
    <source>
        <dbReference type="Proteomes" id="UP000078200"/>
    </source>
</evidence>
<evidence type="ECO:0000313" key="2">
    <source>
        <dbReference type="EnsemblMetazoa" id="GAUT001981-PA"/>
    </source>
</evidence>
<name>A0A1A9UEC7_GLOAU</name>
<keyword evidence="3" id="KW-1185">Reference proteome</keyword>
<protein>
    <submittedName>
        <fullName evidence="2">Uncharacterized protein</fullName>
    </submittedName>
</protein>
<dbReference type="AlphaFoldDB" id="A0A1A9UEC7"/>
<dbReference type="VEuPathDB" id="VectorBase:GAUT001981"/>
<keyword evidence="1" id="KW-0812">Transmembrane</keyword>
<proteinExistence type="predicted"/>
<evidence type="ECO:0000256" key="1">
    <source>
        <dbReference type="SAM" id="Phobius"/>
    </source>
</evidence>
<keyword evidence="1" id="KW-0472">Membrane</keyword>
<accession>A0A1A9UEC7</accession>
<reference evidence="2" key="1">
    <citation type="submission" date="2020-05" db="UniProtKB">
        <authorList>
            <consortium name="EnsemblMetazoa"/>
        </authorList>
    </citation>
    <scope>IDENTIFICATION</scope>
    <source>
        <strain evidence="2">TTRI</strain>
    </source>
</reference>
<organism evidence="2 3">
    <name type="scientific">Glossina austeni</name>
    <name type="common">Savannah tsetse fly</name>
    <dbReference type="NCBI Taxonomy" id="7395"/>
    <lineage>
        <taxon>Eukaryota</taxon>
        <taxon>Metazoa</taxon>
        <taxon>Ecdysozoa</taxon>
        <taxon>Arthropoda</taxon>
        <taxon>Hexapoda</taxon>
        <taxon>Insecta</taxon>
        <taxon>Pterygota</taxon>
        <taxon>Neoptera</taxon>
        <taxon>Endopterygota</taxon>
        <taxon>Diptera</taxon>
        <taxon>Brachycera</taxon>
        <taxon>Muscomorpha</taxon>
        <taxon>Hippoboscoidea</taxon>
        <taxon>Glossinidae</taxon>
        <taxon>Glossina</taxon>
    </lineage>
</organism>
<sequence>MNEVHLYNCFSIGFSKHLKASCSKLRERVSTIRRFPQLLGACISLVSINYFLILGLKKERGRPCKYFSTLKCYEYDPESVLLDNHFQSTMKITVKLWPVMKNHVVGQASD</sequence>
<dbReference type="EnsemblMetazoa" id="GAUT001981-RA">
    <property type="protein sequence ID" value="GAUT001981-PA"/>
    <property type="gene ID" value="GAUT001981"/>
</dbReference>
<feature type="transmembrane region" description="Helical" evidence="1">
    <location>
        <begin position="35"/>
        <end position="56"/>
    </location>
</feature>
<keyword evidence="1" id="KW-1133">Transmembrane helix</keyword>